<dbReference type="RefSeq" id="XP_028036384.1">
    <property type="nucleotide sequence ID" value="XM_028180583.1"/>
</dbReference>
<evidence type="ECO:0000256" key="3">
    <source>
        <dbReference type="ARBA" id="ARBA00023125"/>
    </source>
</evidence>
<dbReference type="InterPro" id="IPR052207">
    <property type="entry name" value="Max-like/E-box_TFs"/>
</dbReference>
<feature type="region of interest" description="Disordered" evidence="7">
    <location>
        <begin position="1"/>
        <end position="57"/>
    </location>
</feature>
<evidence type="ECO:0000256" key="7">
    <source>
        <dbReference type="SAM" id="MobiDB-lite"/>
    </source>
</evidence>
<dbReference type="GO" id="GO:0000978">
    <property type="term" value="F:RNA polymerase II cis-regulatory region sequence-specific DNA binding"/>
    <property type="evidence" value="ECO:0007669"/>
    <property type="project" value="TreeGrafter"/>
</dbReference>
<dbReference type="AlphaFoldDB" id="A0A6J2K7X5"/>
<feature type="compositionally biased region" description="Polar residues" evidence="7">
    <location>
        <begin position="7"/>
        <end position="24"/>
    </location>
</feature>
<feature type="compositionally biased region" description="Basic and acidic residues" evidence="7">
    <location>
        <begin position="41"/>
        <end position="57"/>
    </location>
</feature>
<protein>
    <submittedName>
        <fullName evidence="10">Max-like protein X isoform X2</fullName>
    </submittedName>
</protein>
<dbReference type="GO" id="GO:0046983">
    <property type="term" value="F:protein dimerization activity"/>
    <property type="evidence" value="ECO:0007669"/>
    <property type="project" value="InterPro"/>
</dbReference>
<sequence>MYPRCGSSGSIQNIHQTPSSSNQNTEDEDDSGDNKASALSFKERRREAHTQAEQKRRDAIKKGYDSLQDLVPTCQQSDASGYKPSKAAVLQKSIDYIQYLLQQRRRQEEERNALRKDVVALRIMQANYEQIVKAQHSVPGLNEQRLTDQDKFQVGIMDKLFESFESVPTNDFAEFSAGVFNWLEEYCKPQSLRTMVHGVLRDQNYTL</sequence>
<feature type="domain" description="BHLH" evidence="8">
    <location>
        <begin position="44"/>
        <end position="100"/>
    </location>
</feature>
<gene>
    <name evidence="10" type="primary">LOC114247587</name>
</gene>
<dbReference type="OrthoDB" id="5778525at2759"/>
<keyword evidence="9" id="KW-1185">Reference proteome</keyword>
<comment type="subcellular location">
    <subcellularLocation>
        <location evidence="1">Nucleus</location>
    </subcellularLocation>
</comment>
<dbReference type="PANTHER" id="PTHR15741:SF25">
    <property type="entry name" value="MAX-LIKE PROTEIN X"/>
    <property type="match status" value="1"/>
</dbReference>
<dbReference type="SUPFAM" id="SSF47459">
    <property type="entry name" value="HLH, helix-loop-helix DNA-binding domain"/>
    <property type="match status" value="1"/>
</dbReference>
<keyword evidence="2" id="KW-0805">Transcription regulation</keyword>
<dbReference type="PROSITE" id="PS50888">
    <property type="entry name" value="BHLH"/>
    <property type="match status" value="1"/>
</dbReference>
<keyword evidence="4" id="KW-0804">Transcription</keyword>
<evidence type="ECO:0000256" key="5">
    <source>
        <dbReference type="ARBA" id="ARBA00023242"/>
    </source>
</evidence>
<dbReference type="GO" id="GO:0005634">
    <property type="term" value="C:nucleus"/>
    <property type="evidence" value="ECO:0007669"/>
    <property type="project" value="UniProtKB-SubCell"/>
</dbReference>
<evidence type="ECO:0000256" key="4">
    <source>
        <dbReference type="ARBA" id="ARBA00023163"/>
    </source>
</evidence>
<dbReference type="Gene3D" id="4.10.280.10">
    <property type="entry name" value="Helix-loop-helix DNA-binding domain"/>
    <property type="match status" value="1"/>
</dbReference>
<reference evidence="10" key="1">
    <citation type="submission" date="2025-08" db="UniProtKB">
        <authorList>
            <consortium name="RefSeq"/>
        </authorList>
    </citation>
    <scope>IDENTIFICATION</scope>
    <source>
        <tissue evidence="10">Silk gland</tissue>
    </source>
</reference>
<evidence type="ECO:0000256" key="1">
    <source>
        <dbReference type="ARBA" id="ARBA00004123"/>
    </source>
</evidence>
<dbReference type="PANTHER" id="PTHR15741">
    <property type="entry name" value="BASIC HELIX-LOOP-HELIX ZIP TRANSCRIPTION FACTOR"/>
    <property type="match status" value="1"/>
</dbReference>
<dbReference type="InterPro" id="IPR011598">
    <property type="entry name" value="bHLH_dom"/>
</dbReference>
<dbReference type="GO" id="GO:0000981">
    <property type="term" value="F:DNA-binding transcription factor activity, RNA polymerase II-specific"/>
    <property type="evidence" value="ECO:0007669"/>
    <property type="project" value="TreeGrafter"/>
</dbReference>
<name>A0A6J2K7X5_BOMMA</name>
<evidence type="ECO:0000313" key="9">
    <source>
        <dbReference type="Proteomes" id="UP000504629"/>
    </source>
</evidence>
<dbReference type="CTD" id="43293"/>
<dbReference type="CDD" id="cd19687">
    <property type="entry name" value="bHLHzip_Mlx"/>
    <property type="match status" value="1"/>
</dbReference>
<accession>A0A6J2K7X5</accession>
<evidence type="ECO:0000256" key="6">
    <source>
        <dbReference type="SAM" id="Coils"/>
    </source>
</evidence>
<dbReference type="Pfam" id="PF00010">
    <property type="entry name" value="HLH"/>
    <property type="match status" value="1"/>
</dbReference>
<evidence type="ECO:0000259" key="8">
    <source>
        <dbReference type="PROSITE" id="PS50888"/>
    </source>
</evidence>
<keyword evidence="6" id="KW-0175">Coiled coil</keyword>
<dbReference type="Proteomes" id="UP000504629">
    <property type="component" value="Unplaced"/>
</dbReference>
<keyword evidence="3" id="KW-0238">DNA-binding</keyword>
<proteinExistence type="predicted"/>
<dbReference type="InterPro" id="IPR036638">
    <property type="entry name" value="HLH_DNA-bd_sf"/>
</dbReference>
<evidence type="ECO:0000313" key="10">
    <source>
        <dbReference type="RefSeq" id="XP_028036384.1"/>
    </source>
</evidence>
<dbReference type="GeneID" id="114247587"/>
<dbReference type="SMART" id="SM00353">
    <property type="entry name" value="HLH"/>
    <property type="match status" value="1"/>
</dbReference>
<feature type="coiled-coil region" evidence="6">
    <location>
        <begin position="97"/>
        <end position="124"/>
    </location>
</feature>
<evidence type="ECO:0000256" key="2">
    <source>
        <dbReference type="ARBA" id="ARBA00023015"/>
    </source>
</evidence>
<keyword evidence="5" id="KW-0539">Nucleus</keyword>
<organism evidence="9 10">
    <name type="scientific">Bombyx mandarina</name>
    <name type="common">Wild silk moth</name>
    <name type="synonym">Wild silkworm</name>
    <dbReference type="NCBI Taxonomy" id="7092"/>
    <lineage>
        <taxon>Eukaryota</taxon>
        <taxon>Metazoa</taxon>
        <taxon>Ecdysozoa</taxon>
        <taxon>Arthropoda</taxon>
        <taxon>Hexapoda</taxon>
        <taxon>Insecta</taxon>
        <taxon>Pterygota</taxon>
        <taxon>Neoptera</taxon>
        <taxon>Endopterygota</taxon>
        <taxon>Lepidoptera</taxon>
        <taxon>Glossata</taxon>
        <taxon>Ditrysia</taxon>
        <taxon>Bombycoidea</taxon>
        <taxon>Bombycidae</taxon>
        <taxon>Bombycinae</taxon>
        <taxon>Bombyx</taxon>
    </lineage>
</organism>